<dbReference type="GeneID" id="6070396"/>
<feature type="compositionally biased region" description="Acidic residues" evidence="1">
    <location>
        <begin position="592"/>
        <end position="614"/>
    </location>
</feature>
<name>B0CTR1_LACBS</name>
<feature type="compositionally biased region" description="Low complexity" evidence="1">
    <location>
        <begin position="1089"/>
        <end position="1100"/>
    </location>
</feature>
<dbReference type="PANTHER" id="PTHR28051:SF1">
    <property type="entry name" value="PROTEIN MTL1-RELATED"/>
    <property type="match status" value="1"/>
</dbReference>
<gene>
    <name evidence="3" type="ORF">LACBIDRAFT_321665</name>
</gene>
<feature type="compositionally biased region" description="Low complexity" evidence="1">
    <location>
        <begin position="952"/>
        <end position="965"/>
    </location>
</feature>
<dbReference type="EMBL" id="DS547092">
    <property type="protein sequence ID" value="EDR14539.1"/>
    <property type="molecule type" value="Genomic_DNA"/>
</dbReference>
<dbReference type="PANTHER" id="PTHR28051">
    <property type="entry name" value="PROTEIN MTL1-RELATED"/>
    <property type="match status" value="1"/>
</dbReference>
<dbReference type="KEGG" id="lbc:LACBIDRAFT_321665"/>
<reference evidence="3 4" key="1">
    <citation type="journal article" date="2008" name="Nature">
        <title>The genome of Laccaria bicolor provides insights into mycorrhizal symbiosis.</title>
        <authorList>
            <person name="Martin F."/>
            <person name="Aerts A."/>
            <person name="Ahren D."/>
            <person name="Brun A."/>
            <person name="Danchin E.G.J."/>
            <person name="Duchaussoy F."/>
            <person name="Gibon J."/>
            <person name="Kohler A."/>
            <person name="Lindquist E."/>
            <person name="Pereda V."/>
            <person name="Salamov A."/>
            <person name="Shapiro H.J."/>
            <person name="Wuyts J."/>
            <person name="Blaudez D."/>
            <person name="Buee M."/>
            <person name="Brokstein P."/>
            <person name="Canbaeck B."/>
            <person name="Cohen D."/>
            <person name="Courty P.E."/>
            <person name="Coutinho P.M."/>
            <person name="Delaruelle C."/>
            <person name="Detter J.C."/>
            <person name="Deveau A."/>
            <person name="DiFazio S."/>
            <person name="Duplessis S."/>
            <person name="Fraissinet-Tachet L."/>
            <person name="Lucic E."/>
            <person name="Frey-Klett P."/>
            <person name="Fourrey C."/>
            <person name="Feussner I."/>
            <person name="Gay G."/>
            <person name="Grimwood J."/>
            <person name="Hoegger P.J."/>
            <person name="Jain P."/>
            <person name="Kilaru S."/>
            <person name="Labbe J."/>
            <person name="Lin Y.C."/>
            <person name="Legue V."/>
            <person name="Le Tacon F."/>
            <person name="Marmeisse R."/>
            <person name="Melayah D."/>
            <person name="Montanini B."/>
            <person name="Muratet M."/>
            <person name="Nehls U."/>
            <person name="Niculita-Hirzel H."/>
            <person name="Oudot-Le Secq M.P."/>
            <person name="Peter M."/>
            <person name="Quesneville H."/>
            <person name="Rajashekar B."/>
            <person name="Reich M."/>
            <person name="Rouhier N."/>
            <person name="Schmutz J."/>
            <person name="Yin T."/>
            <person name="Chalot M."/>
            <person name="Henrissat B."/>
            <person name="Kuees U."/>
            <person name="Lucas S."/>
            <person name="Van de Peer Y."/>
            <person name="Podila G.K."/>
            <person name="Polle A."/>
            <person name="Pukkila P.J."/>
            <person name="Richardson P.M."/>
            <person name="Rouze P."/>
            <person name="Sanders I.R."/>
            <person name="Stajich J.E."/>
            <person name="Tunlid A."/>
            <person name="Tuskan G."/>
            <person name="Grigoriev I.V."/>
        </authorList>
    </citation>
    <scope>NUCLEOTIDE SEQUENCE [LARGE SCALE GENOMIC DNA]</scope>
    <source>
        <strain evidence="4">S238N-H82 / ATCC MYA-4686</strain>
    </source>
</reference>
<dbReference type="STRING" id="486041.B0CTR1"/>
<keyword evidence="4" id="KW-1185">Reference proteome</keyword>
<accession>B0CTR1</accession>
<feature type="region of interest" description="Disordered" evidence="1">
    <location>
        <begin position="554"/>
        <end position="614"/>
    </location>
</feature>
<feature type="compositionally biased region" description="Low complexity" evidence="1">
    <location>
        <begin position="818"/>
        <end position="836"/>
    </location>
</feature>
<dbReference type="GO" id="GO:0007039">
    <property type="term" value="P:protein catabolic process in the vacuole"/>
    <property type="evidence" value="ECO:0007669"/>
    <property type="project" value="TreeGrafter"/>
</dbReference>
<feature type="region of interest" description="Disordered" evidence="1">
    <location>
        <begin position="215"/>
        <end position="330"/>
    </location>
</feature>
<evidence type="ECO:0000256" key="1">
    <source>
        <dbReference type="SAM" id="MobiDB-lite"/>
    </source>
</evidence>
<dbReference type="AlphaFoldDB" id="B0CTR1"/>
<feature type="region of interest" description="Disordered" evidence="1">
    <location>
        <begin position="671"/>
        <end position="691"/>
    </location>
</feature>
<feature type="domain" description="Nitrogen regulatory protein areA GATA-like" evidence="2">
    <location>
        <begin position="104"/>
        <end position="131"/>
    </location>
</feature>
<evidence type="ECO:0000313" key="3">
    <source>
        <dbReference type="EMBL" id="EDR14539.1"/>
    </source>
</evidence>
<dbReference type="Pfam" id="PF08550">
    <property type="entry name" value="GATA_AreA"/>
    <property type="match status" value="1"/>
</dbReference>
<feature type="compositionally biased region" description="Basic and acidic residues" evidence="1">
    <location>
        <begin position="874"/>
        <end position="909"/>
    </location>
</feature>
<dbReference type="InParanoid" id="B0CTR1"/>
<dbReference type="RefSeq" id="XP_001875098.1">
    <property type="nucleotide sequence ID" value="XM_001875063.1"/>
</dbReference>
<feature type="compositionally biased region" description="Low complexity" evidence="1">
    <location>
        <begin position="1062"/>
        <end position="1075"/>
    </location>
</feature>
<dbReference type="GO" id="GO:0005773">
    <property type="term" value="C:vacuole"/>
    <property type="evidence" value="ECO:0007669"/>
    <property type="project" value="GOC"/>
</dbReference>
<feature type="compositionally biased region" description="Low complexity" evidence="1">
    <location>
        <begin position="1005"/>
        <end position="1049"/>
    </location>
</feature>
<feature type="region of interest" description="Disordered" evidence="1">
    <location>
        <begin position="165"/>
        <end position="193"/>
    </location>
</feature>
<dbReference type="GO" id="GO:0042149">
    <property type="term" value="P:cellular response to glucose starvation"/>
    <property type="evidence" value="ECO:0007669"/>
    <property type="project" value="TreeGrafter"/>
</dbReference>
<feature type="compositionally biased region" description="Low complexity" evidence="1">
    <location>
        <begin position="786"/>
        <end position="801"/>
    </location>
</feature>
<dbReference type="HOGENOM" id="CLU_007439_1_0_1"/>
<feature type="compositionally biased region" description="Low complexity" evidence="1">
    <location>
        <begin position="446"/>
        <end position="465"/>
    </location>
</feature>
<dbReference type="OrthoDB" id="5563539at2759"/>
<feature type="compositionally biased region" description="Acidic residues" evidence="1">
    <location>
        <begin position="371"/>
        <end position="392"/>
    </location>
</feature>
<organism evidence="4">
    <name type="scientific">Laccaria bicolor (strain S238N-H82 / ATCC MYA-4686)</name>
    <name type="common">Bicoloured deceiver</name>
    <name type="synonym">Laccaria laccata var. bicolor</name>
    <dbReference type="NCBI Taxonomy" id="486041"/>
    <lineage>
        <taxon>Eukaryota</taxon>
        <taxon>Fungi</taxon>
        <taxon>Dikarya</taxon>
        <taxon>Basidiomycota</taxon>
        <taxon>Agaricomycotina</taxon>
        <taxon>Agaricomycetes</taxon>
        <taxon>Agaricomycetidae</taxon>
        <taxon>Agaricales</taxon>
        <taxon>Agaricineae</taxon>
        <taxon>Hydnangiaceae</taxon>
        <taxon>Laccaria</taxon>
    </lineage>
</organism>
<dbReference type="Proteomes" id="UP000001194">
    <property type="component" value="Unassembled WGS sequence"/>
</dbReference>
<evidence type="ECO:0000259" key="2">
    <source>
        <dbReference type="Pfam" id="PF08550"/>
    </source>
</evidence>
<feature type="compositionally biased region" description="Acidic residues" evidence="1">
    <location>
        <begin position="410"/>
        <end position="422"/>
    </location>
</feature>
<feature type="compositionally biased region" description="Basic and acidic residues" evidence="1">
    <location>
        <begin position="971"/>
        <end position="990"/>
    </location>
</feature>
<feature type="compositionally biased region" description="Pro residues" evidence="1">
    <location>
        <begin position="1076"/>
        <end position="1088"/>
    </location>
</feature>
<feature type="compositionally biased region" description="Basic residues" evidence="1">
    <location>
        <begin position="428"/>
        <end position="443"/>
    </location>
</feature>
<feature type="compositionally biased region" description="Low complexity" evidence="1">
    <location>
        <begin position="174"/>
        <end position="183"/>
    </location>
</feature>
<feature type="region of interest" description="Disordered" evidence="1">
    <location>
        <begin position="724"/>
        <end position="1111"/>
    </location>
</feature>
<sequence length="1148" mass="123951">MCLVLASQLRRPTSCRPVLVSDLHVAARGCSFPPALVAVLAVAARRCLRRQRHYQCHLTHYFISSQHFSVSTNAVPDDSSLSTLPRGQVDYLSHDWEEEDVWRSWRNMTRQKNEIANGVRLENASWRTWWKQRNKLKTVTPETLNWLKDSDVTWLYGPLHTAVDWTPPPKPDSVPDSVESSNPASAHDRLDLSSHKPRKTILKYRSISELLTSDLPTSPVFSPAESDDEEDRSNIQPDLRLLSQDQFKSHKRPSLMHTKSDTHISRWGPSRAFRKDSPPRLDPPVALPVGSPHKSIYFPSSVRASHSQDSNSSAGGSAGSTERTQQKKKHISFNTFVEQCIAIEKPKKSSSGLFLGQKEGMWAGGRRGWDEDNGYDEDEEDSAGEDDTEIEAPWDIRPLHGSAVGSDSDSPYEEEEEEDDGIIEMRPTSHRHTPKKQGPRSHSKVSTTSSSSSASTTSASTSSSSPSRGDDLNSTSTSRNPGLASRHASSTTHKPSRRAPPLIRRASDIHVTIAPIAPTMLKTTGAWEEGFGDEGANSDDGLAIWSERMWGYSDGKGKRRGSASEEQISDGTPVELVYVPPFGSNYSLGMGVEEEDEEVYGGEDGYEEEEEDDDVVTFGRMKFNKDAKVENDKTEVDRETVLNTGFGDYADGGHGAAASLPIPILDNPSSRSSLSHRTYMHGPQSSHVSSVPTVVVDQGRRGRTVQHVPDAYDFFSGPDLGEEYTGMRKGLRGYPKGTGGRAAIDREAPSTSPSPLTLEIPIHASNALRTPVVAPTQAPDLERRSSSLSPSSAPAQTSSLLSPPPRGRSYQDLAQPNRSQSRGRSSTRTPTSASSSWDRDRAGGPGNSSTSPIGNLSPDMGIVGTIGVAYAGGRVDREKLVGERERDQRGRGDEPRGNDSGRRGRDRTTGKRLSASVSVSPEPPRSIPPAEEASSPILGNGRTTVAPPMEASFSSTSSSTSTSSSQTVVGDSERRLKEEQHLRRAEEEHRRTTHPTPSNSPIFEMLMPPVGLVPTVGLPPSASTASVGSSSRSSGSGSTPTAAAVSPTRTSPPPPHSHHVRSSSVSSTASSTPTKAKPPPLIPSPSPSLPSTSYVSPVSPKALLTPPVSLEGGSTIVDKAVGMVSSAGAFFGLWHPNIGGNAPDIERR</sequence>
<protein>
    <submittedName>
        <fullName evidence="3">Predicted protein</fullName>
    </submittedName>
</protein>
<feature type="region of interest" description="Disordered" evidence="1">
    <location>
        <begin position="361"/>
        <end position="507"/>
    </location>
</feature>
<proteinExistence type="predicted"/>
<dbReference type="InterPro" id="IPR013860">
    <property type="entry name" value="AreA_GATA"/>
</dbReference>
<feature type="compositionally biased region" description="Low complexity" evidence="1">
    <location>
        <begin position="304"/>
        <end position="315"/>
    </location>
</feature>
<dbReference type="InterPro" id="IPR052292">
    <property type="entry name" value="Glucose_repression_reg"/>
</dbReference>
<evidence type="ECO:0000313" key="4">
    <source>
        <dbReference type="Proteomes" id="UP000001194"/>
    </source>
</evidence>